<dbReference type="AlphaFoldDB" id="A0A8X7BKB3"/>
<dbReference type="EMBL" id="BMAU01021430">
    <property type="protein sequence ID" value="GFY35101.1"/>
    <property type="molecule type" value="Genomic_DNA"/>
</dbReference>
<dbReference type="Proteomes" id="UP000887159">
    <property type="component" value="Unassembled WGS sequence"/>
</dbReference>
<accession>A0A8X7BKB3</accession>
<proteinExistence type="predicted"/>
<organism evidence="1 2">
    <name type="scientific">Trichonephila clavipes</name>
    <name type="common">Golden silk orbweaver</name>
    <name type="synonym">Nephila clavipes</name>
    <dbReference type="NCBI Taxonomy" id="2585209"/>
    <lineage>
        <taxon>Eukaryota</taxon>
        <taxon>Metazoa</taxon>
        <taxon>Ecdysozoa</taxon>
        <taxon>Arthropoda</taxon>
        <taxon>Chelicerata</taxon>
        <taxon>Arachnida</taxon>
        <taxon>Araneae</taxon>
        <taxon>Araneomorphae</taxon>
        <taxon>Entelegynae</taxon>
        <taxon>Araneoidea</taxon>
        <taxon>Nephilidae</taxon>
        <taxon>Trichonephila</taxon>
    </lineage>
</organism>
<evidence type="ECO:0000313" key="2">
    <source>
        <dbReference type="Proteomes" id="UP000887159"/>
    </source>
</evidence>
<gene>
    <name evidence="1" type="ORF">TNCV_5044761</name>
</gene>
<keyword evidence="2" id="KW-1185">Reference proteome</keyword>
<name>A0A8X7BKB3_TRICX</name>
<protein>
    <submittedName>
        <fullName evidence="1">Uncharacterized protein</fullName>
    </submittedName>
</protein>
<sequence length="101" mass="11901">MERGEEDQIWSSINHIKNLTPLTSSKYNELNEQVTLDEDRTTKKFSISNQLTHKERAGWIDGLEKDLLVLRTKNWKTLAIKRMEWKRLLEKAEVHLGLSSH</sequence>
<comment type="caution">
    <text evidence="1">The sequence shown here is derived from an EMBL/GenBank/DDBJ whole genome shotgun (WGS) entry which is preliminary data.</text>
</comment>
<reference evidence="1" key="1">
    <citation type="submission" date="2020-08" db="EMBL/GenBank/DDBJ databases">
        <title>Multicomponent nature underlies the extraordinary mechanical properties of spider dragline silk.</title>
        <authorList>
            <person name="Kono N."/>
            <person name="Nakamura H."/>
            <person name="Mori M."/>
            <person name="Yoshida Y."/>
            <person name="Ohtoshi R."/>
            <person name="Malay A.D."/>
            <person name="Moran D.A.P."/>
            <person name="Tomita M."/>
            <person name="Numata K."/>
            <person name="Arakawa K."/>
        </authorList>
    </citation>
    <scope>NUCLEOTIDE SEQUENCE</scope>
</reference>
<evidence type="ECO:0000313" key="1">
    <source>
        <dbReference type="EMBL" id="GFY35101.1"/>
    </source>
</evidence>